<sequence>MDAEPLPDTRDVLRSHLLAKVRYINPALAEQITDELITGKTNDQIIDLLMCDTTLEESVDKSLTYLNMPSVEVRETLGMALYQSVSSIDPELCSQVTGMLLELPVPVVIQLTNDEVALKKAVAKARNEYLKYSQGEKSVAGTSHGDVSKCLSNEKEELGEVVFEKISKRYPTEAAKLTGMLLQMDYKDLVRAIAEPELLNRKVELALSVLKSYKDL</sequence>
<dbReference type="GO" id="GO:0005634">
    <property type="term" value="C:nucleus"/>
    <property type="evidence" value="ECO:0007669"/>
    <property type="project" value="TreeGrafter"/>
</dbReference>
<name>A0AAN8XIS3_HALRR</name>
<dbReference type="GO" id="GO:0005737">
    <property type="term" value="C:cytoplasm"/>
    <property type="evidence" value="ECO:0007669"/>
    <property type="project" value="TreeGrafter"/>
</dbReference>
<dbReference type="GO" id="GO:0090263">
    <property type="term" value="P:positive regulation of canonical Wnt signaling pathway"/>
    <property type="evidence" value="ECO:0007669"/>
    <property type="project" value="TreeGrafter"/>
</dbReference>
<dbReference type="AlphaFoldDB" id="A0AAN8XIS3"/>
<feature type="domain" description="PABC" evidence="1">
    <location>
        <begin position="57"/>
        <end position="134"/>
    </location>
</feature>
<reference evidence="2 3" key="1">
    <citation type="submission" date="2023-11" db="EMBL/GenBank/DDBJ databases">
        <title>Halocaridina rubra genome assembly.</title>
        <authorList>
            <person name="Smith C."/>
        </authorList>
    </citation>
    <scope>NUCLEOTIDE SEQUENCE [LARGE SCALE GENOMIC DNA]</scope>
    <source>
        <strain evidence="2">EP-1</strain>
        <tissue evidence="2">Whole</tissue>
    </source>
</reference>
<dbReference type="PANTHER" id="PTHR46276">
    <property type="entry name" value="E3 UBIQUITIN-PROTEIN LIGASE UBR5"/>
    <property type="match status" value="1"/>
</dbReference>
<evidence type="ECO:0000313" key="3">
    <source>
        <dbReference type="Proteomes" id="UP001381693"/>
    </source>
</evidence>
<dbReference type="Proteomes" id="UP001381693">
    <property type="component" value="Unassembled WGS sequence"/>
</dbReference>
<dbReference type="GO" id="GO:0003723">
    <property type="term" value="F:RNA binding"/>
    <property type="evidence" value="ECO:0007669"/>
    <property type="project" value="InterPro"/>
</dbReference>
<dbReference type="InterPro" id="IPR036053">
    <property type="entry name" value="PABP-dom"/>
</dbReference>
<dbReference type="EMBL" id="JAXCGZ010001927">
    <property type="protein sequence ID" value="KAK7084991.1"/>
    <property type="molecule type" value="Genomic_DNA"/>
</dbReference>
<gene>
    <name evidence="2" type="ORF">SK128_004628</name>
</gene>
<comment type="caution">
    <text evidence="2">The sequence shown here is derived from an EMBL/GenBank/DDBJ whole genome shotgun (WGS) entry which is preliminary data.</text>
</comment>
<dbReference type="Gene3D" id="1.10.1900.10">
    <property type="entry name" value="c-terminal domain of poly(a) binding protein"/>
    <property type="match status" value="3"/>
</dbReference>
<organism evidence="2 3">
    <name type="scientific">Halocaridina rubra</name>
    <name type="common">Hawaiian red shrimp</name>
    <dbReference type="NCBI Taxonomy" id="373956"/>
    <lineage>
        <taxon>Eukaryota</taxon>
        <taxon>Metazoa</taxon>
        <taxon>Ecdysozoa</taxon>
        <taxon>Arthropoda</taxon>
        <taxon>Crustacea</taxon>
        <taxon>Multicrustacea</taxon>
        <taxon>Malacostraca</taxon>
        <taxon>Eumalacostraca</taxon>
        <taxon>Eucarida</taxon>
        <taxon>Decapoda</taxon>
        <taxon>Pleocyemata</taxon>
        <taxon>Caridea</taxon>
        <taxon>Atyoidea</taxon>
        <taxon>Atyidae</taxon>
        <taxon>Halocaridina</taxon>
    </lineage>
</organism>
<keyword evidence="3" id="KW-1185">Reference proteome</keyword>
<dbReference type="SUPFAM" id="SSF63570">
    <property type="entry name" value="PABC (PABP) domain"/>
    <property type="match status" value="2"/>
</dbReference>
<dbReference type="InterPro" id="IPR002004">
    <property type="entry name" value="PABP_HYD_C"/>
</dbReference>
<dbReference type="PROSITE" id="PS51309">
    <property type="entry name" value="PABC"/>
    <property type="match status" value="2"/>
</dbReference>
<evidence type="ECO:0000313" key="2">
    <source>
        <dbReference type="EMBL" id="KAK7084991.1"/>
    </source>
</evidence>
<dbReference type="PANTHER" id="PTHR46276:SF1">
    <property type="entry name" value="E3 UBIQUITIN-PROTEIN LIGASE UBR5"/>
    <property type="match status" value="1"/>
</dbReference>
<dbReference type="SMART" id="SM00517">
    <property type="entry name" value="PolyA"/>
    <property type="match status" value="2"/>
</dbReference>
<evidence type="ECO:0000259" key="1">
    <source>
        <dbReference type="PROSITE" id="PS51309"/>
    </source>
</evidence>
<feature type="domain" description="PABC" evidence="1">
    <location>
        <begin position="138"/>
        <end position="215"/>
    </location>
</feature>
<accession>A0AAN8XIS3</accession>
<proteinExistence type="predicted"/>
<protein>
    <recommendedName>
        <fullName evidence="1">PABC domain-containing protein</fullName>
    </recommendedName>
</protein>
<dbReference type="Pfam" id="PF00658">
    <property type="entry name" value="MLLE"/>
    <property type="match status" value="2"/>
</dbReference>
<dbReference type="GO" id="GO:0000209">
    <property type="term" value="P:protein polyubiquitination"/>
    <property type="evidence" value="ECO:0007669"/>
    <property type="project" value="TreeGrafter"/>
</dbReference>
<dbReference type="GO" id="GO:0034450">
    <property type="term" value="F:ubiquitin-ubiquitin ligase activity"/>
    <property type="evidence" value="ECO:0007669"/>
    <property type="project" value="TreeGrafter"/>
</dbReference>